<reference evidence="3" key="1">
    <citation type="journal article" date="2019" name="Int. J. Syst. Evol. Microbiol.">
        <title>The Global Catalogue of Microorganisms (GCM) 10K type strain sequencing project: providing services to taxonomists for standard genome sequencing and annotation.</title>
        <authorList>
            <consortium name="The Broad Institute Genomics Platform"/>
            <consortium name="The Broad Institute Genome Sequencing Center for Infectious Disease"/>
            <person name="Wu L."/>
            <person name="Ma J."/>
        </authorList>
    </citation>
    <scope>NUCLEOTIDE SEQUENCE [LARGE SCALE GENOMIC DNA]</scope>
    <source>
        <strain evidence="3">KCTC 52165</strain>
    </source>
</reference>
<feature type="region of interest" description="Disordered" evidence="1">
    <location>
        <begin position="1"/>
        <end position="31"/>
    </location>
</feature>
<feature type="compositionally biased region" description="Basic and acidic residues" evidence="1">
    <location>
        <begin position="7"/>
        <end position="17"/>
    </location>
</feature>
<comment type="caution">
    <text evidence="2">The sequence shown here is derived from an EMBL/GenBank/DDBJ whole genome shotgun (WGS) entry which is preliminary data.</text>
</comment>
<evidence type="ECO:0000313" key="2">
    <source>
        <dbReference type="EMBL" id="MFC3204704.1"/>
    </source>
</evidence>
<protein>
    <recommendedName>
        <fullName evidence="4">Regulatory protein GemA</fullName>
    </recommendedName>
</protein>
<organism evidence="2 3">
    <name type="scientific">Aquamicrobium soli</name>
    <dbReference type="NCBI Taxonomy" id="1811518"/>
    <lineage>
        <taxon>Bacteria</taxon>
        <taxon>Pseudomonadati</taxon>
        <taxon>Pseudomonadota</taxon>
        <taxon>Alphaproteobacteria</taxon>
        <taxon>Hyphomicrobiales</taxon>
        <taxon>Phyllobacteriaceae</taxon>
        <taxon>Aquamicrobium</taxon>
    </lineage>
</organism>
<dbReference type="EMBL" id="JBHRTK010000001">
    <property type="protein sequence ID" value="MFC3204704.1"/>
    <property type="molecule type" value="Genomic_DNA"/>
</dbReference>
<accession>A0ABV7K6U0</accession>
<keyword evidence="3" id="KW-1185">Reference proteome</keyword>
<feature type="compositionally biased region" description="Low complexity" evidence="1">
    <location>
        <begin position="18"/>
        <end position="27"/>
    </location>
</feature>
<evidence type="ECO:0008006" key="4">
    <source>
        <dbReference type="Google" id="ProtNLM"/>
    </source>
</evidence>
<evidence type="ECO:0000256" key="1">
    <source>
        <dbReference type="SAM" id="MobiDB-lite"/>
    </source>
</evidence>
<dbReference type="RefSeq" id="WP_378217433.1">
    <property type="nucleotide sequence ID" value="NZ_JBHRTK010000001.1"/>
</dbReference>
<name>A0ABV7K6U0_9HYPH</name>
<sequence length="111" mass="13013">MAQSRRQRLDRQRERQQALRAEASAQRKPSRDDIARTLLHWAITENIKHGREEEIYRLQVQVVEHLVIQGFDRQASDTAWDALVDKYRNGWAFQTKRRLKADDGDGKDDGA</sequence>
<evidence type="ECO:0000313" key="3">
    <source>
        <dbReference type="Proteomes" id="UP001595583"/>
    </source>
</evidence>
<proteinExistence type="predicted"/>
<gene>
    <name evidence="2" type="ORF">ACFOHJ_00560</name>
</gene>
<dbReference type="Proteomes" id="UP001595583">
    <property type="component" value="Unassembled WGS sequence"/>
</dbReference>